<dbReference type="SUPFAM" id="SSF54534">
    <property type="entry name" value="FKBP-like"/>
    <property type="match status" value="1"/>
</dbReference>
<proteinExistence type="predicted"/>
<keyword evidence="5" id="KW-0802">TPR repeat</keyword>
<evidence type="ECO:0000313" key="7">
    <source>
        <dbReference type="Ensembl" id="ENSVURP00010017684.1"/>
    </source>
</evidence>
<keyword evidence="2" id="KW-0963">Cytoplasm</keyword>
<evidence type="ECO:0000256" key="4">
    <source>
        <dbReference type="ARBA" id="ARBA00022737"/>
    </source>
</evidence>
<reference evidence="7" key="3">
    <citation type="submission" date="2025-09" db="UniProtKB">
        <authorList>
            <consortium name="Ensembl"/>
        </authorList>
    </citation>
    <scope>IDENTIFICATION</scope>
</reference>
<dbReference type="Gene3D" id="3.10.50.40">
    <property type="match status" value="1"/>
</dbReference>
<reference evidence="8" key="1">
    <citation type="submission" date="2018-12" db="EMBL/GenBank/DDBJ databases">
        <authorList>
            <person name="Yazar S."/>
        </authorList>
    </citation>
    <scope>NUCLEOTIDE SEQUENCE [LARGE SCALE GENOMIC DNA]</scope>
</reference>
<protein>
    <recommendedName>
        <fullName evidence="6">AIP/AIPL N-terminal FKBP-type PPIase domain-containing protein</fullName>
    </recommendedName>
</protein>
<dbReference type="Ensembl" id="ENSVURT00010020078.1">
    <property type="protein sequence ID" value="ENSVURP00010017684.1"/>
    <property type="gene ID" value="ENSVURG00010013507.1"/>
</dbReference>
<sequence length="174" mass="19569">MADSVKKLRAEGIEKRVVQEGTGELPDFRDGTKATFHFRTLRSDEEGAVIDDSRQRGKPMELILGKHFKLPVWETIVRTMRPAEVAEFLCDVKHVVLYPLVSKSLRNIAAGKDPLEGQRHCCGIARMQEHSSLGHADLDELQQHPQPLIFHIEMIKVRVQALGLNSASPVTWAL</sequence>
<evidence type="ECO:0000259" key="6">
    <source>
        <dbReference type="Pfam" id="PF23322"/>
    </source>
</evidence>
<dbReference type="OMA" id="AEYICEP"/>
<dbReference type="PANTHER" id="PTHR11242:SF3">
    <property type="entry name" value="AH RECEPTOR-INTERACTING PROTEIN"/>
    <property type="match status" value="1"/>
</dbReference>
<keyword evidence="8" id="KW-1185">Reference proteome</keyword>
<evidence type="ECO:0000313" key="8">
    <source>
        <dbReference type="Proteomes" id="UP000314987"/>
    </source>
</evidence>
<evidence type="ECO:0000256" key="5">
    <source>
        <dbReference type="ARBA" id="ARBA00022803"/>
    </source>
</evidence>
<accession>A0A4X2KZB7</accession>
<dbReference type="InterPro" id="IPR039663">
    <property type="entry name" value="AIP/AIPL1/TTC9"/>
</dbReference>
<evidence type="ECO:0000256" key="3">
    <source>
        <dbReference type="ARBA" id="ARBA00022553"/>
    </source>
</evidence>
<keyword evidence="4" id="KW-0677">Repeat</keyword>
<evidence type="ECO:0000256" key="1">
    <source>
        <dbReference type="ARBA" id="ARBA00004496"/>
    </source>
</evidence>
<dbReference type="GO" id="GO:0005737">
    <property type="term" value="C:cytoplasm"/>
    <property type="evidence" value="ECO:0007669"/>
    <property type="project" value="UniProtKB-SubCell"/>
</dbReference>
<dbReference type="GeneTree" id="ENSGT00390000001289"/>
<dbReference type="PANTHER" id="PTHR11242">
    <property type="entry name" value="ARYL HYDROCARBON RECEPTOR INTERACTING PROTEIN RELATED"/>
    <property type="match status" value="1"/>
</dbReference>
<dbReference type="Pfam" id="PF23322">
    <property type="entry name" value="PPIase_AIP"/>
    <property type="match status" value="1"/>
</dbReference>
<dbReference type="InterPro" id="IPR056277">
    <property type="entry name" value="PPIase_AIP"/>
</dbReference>
<reference evidence="7" key="2">
    <citation type="submission" date="2025-08" db="UniProtKB">
        <authorList>
            <consortium name="Ensembl"/>
        </authorList>
    </citation>
    <scope>IDENTIFICATION</scope>
</reference>
<name>A0A4X2KZB7_VOMUR</name>
<dbReference type="STRING" id="29139.ENSVURP00010017684"/>
<dbReference type="AlphaFoldDB" id="A0A4X2KZB7"/>
<dbReference type="GO" id="GO:0003755">
    <property type="term" value="F:peptidyl-prolyl cis-trans isomerase activity"/>
    <property type="evidence" value="ECO:0007669"/>
    <property type="project" value="InterPro"/>
</dbReference>
<comment type="subcellular location">
    <subcellularLocation>
        <location evidence="1">Cytoplasm</location>
    </subcellularLocation>
</comment>
<dbReference type="InterPro" id="IPR046357">
    <property type="entry name" value="PPIase_dom_sf"/>
</dbReference>
<keyword evidence="3" id="KW-0597">Phosphoprotein</keyword>
<organism evidence="7 8">
    <name type="scientific">Vombatus ursinus</name>
    <name type="common">Common wombat</name>
    <dbReference type="NCBI Taxonomy" id="29139"/>
    <lineage>
        <taxon>Eukaryota</taxon>
        <taxon>Metazoa</taxon>
        <taxon>Chordata</taxon>
        <taxon>Craniata</taxon>
        <taxon>Vertebrata</taxon>
        <taxon>Euteleostomi</taxon>
        <taxon>Mammalia</taxon>
        <taxon>Metatheria</taxon>
        <taxon>Diprotodontia</taxon>
        <taxon>Vombatidae</taxon>
        <taxon>Vombatus</taxon>
    </lineage>
</organism>
<feature type="domain" description="AIP/AIPL N-terminal FKBP-type PPIase" evidence="6">
    <location>
        <begin position="27"/>
        <end position="156"/>
    </location>
</feature>
<evidence type="ECO:0000256" key="2">
    <source>
        <dbReference type="ARBA" id="ARBA00022490"/>
    </source>
</evidence>
<dbReference type="Proteomes" id="UP000314987">
    <property type="component" value="Unassembled WGS sequence"/>
</dbReference>